<keyword evidence="2" id="KW-0812">Transmembrane</keyword>
<comment type="caution">
    <text evidence="3">The sequence shown here is derived from an EMBL/GenBank/DDBJ whole genome shotgun (WGS) entry which is preliminary data.</text>
</comment>
<keyword evidence="4" id="KW-1185">Reference proteome</keyword>
<reference evidence="3 4" key="1">
    <citation type="submission" date="2016-05" db="EMBL/GenBank/DDBJ databases">
        <title>Paenibacillus oryzae. sp. nov., isolated from the rice root.</title>
        <authorList>
            <person name="Zhang J."/>
            <person name="Zhang X."/>
        </authorList>
    </citation>
    <scope>NUCLEOTIDE SEQUENCE [LARGE SCALE GENOMIC DNA]</scope>
    <source>
        <strain evidence="3 4">1DrF-4</strain>
    </source>
</reference>
<evidence type="ECO:0000313" key="3">
    <source>
        <dbReference type="EMBL" id="OBR63246.1"/>
    </source>
</evidence>
<feature type="transmembrane region" description="Helical" evidence="2">
    <location>
        <begin position="101"/>
        <end position="128"/>
    </location>
</feature>
<accession>A0A1A5YCB0</accession>
<name>A0A1A5YCB0_9BACL</name>
<dbReference type="RefSeq" id="WP_068686512.1">
    <property type="nucleotide sequence ID" value="NZ_LYPA01000074.1"/>
</dbReference>
<keyword evidence="2" id="KW-0472">Membrane</keyword>
<feature type="transmembrane region" description="Helical" evidence="2">
    <location>
        <begin position="7"/>
        <end position="29"/>
    </location>
</feature>
<feature type="region of interest" description="Disordered" evidence="1">
    <location>
        <begin position="200"/>
        <end position="268"/>
    </location>
</feature>
<keyword evidence="2" id="KW-1133">Transmembrane helix</keyword>
<protein>
    <submittedName>
        <fullName evidence="3">Uncharacterized protein</fullName>
    </submittedName>
</protein>
<feature type="transmembrane region" description="Helical" evidence="2">
    <location>
        <begin position="140"/>
        <end position="165"/>
    </location>
</feature>
<dbReference type="Proteomes" id="UP000092024">
    <property type="component" value="Unassembled WGS sequence"/>
</dbReference>
<evidence type="ECO:0000256" key="2">
    <source>
        <dbReference type="SAM" id="Phobius"/>
    </source>
</evidence>
<sequence length="297" mass="31338">MRGLSTLLFFLGIATFIVGVVMGVGAYLVATETSAGPDDKLIMIIVLAIIFGLSYLFFVLSRKAGRKAIELANPTQNSSALQGNQVNAKAERKTGMRIGGIILIVISVFYGLFGLLFTTIIVVGAIMSNPAEEGTISGNWVAAVISFMLMVIPAITGVWIGSSMLKKASAKRNSMQNAAPAYGQNIQQAPQMTSQEAYLKASRQAEQAEQMRRQAAAGQAEQARRQAGAAEEAKRKAAAAKQSTREPLLHKSADTASSPPTRPQRAPQSVACKGCGAQQNVVPGQGAVCEYCGTALT</sequence>
<feature type="compositionally biased region" description="Basic and acidic residues" evidence="1">
    <location>
        <begin position="243"/>
        <end position="253"/>
    </location>
</feature>
<proteinExistence type="predicted"/>
<feature type="compositionally biased region" description="Low complexity" evidence="1">
    <location>
        <begin position="204"/>
        <end position="230"/>
    </location>
</feature>
<evidence type="ECO:0000256" key="1">
    <source>
        <dbReference type="SAM" id="MobiDB-lite"/>
    </source>
</evidence>
<organism evidence="3 4">
    <name type="scientific">Paenibacillus oryzae</name>
    <dbReference type="NCBI Taxonomy" id="1844972"/>
    <lineage>
        <taxon>Bacteria</taxon>
        <taxon>Bacillati</taxon>
        <taxon>Bacillota</taxon>
        <taxon>Bacilli</taxon>
        <taxon>Bacillales</taxon>
        <taxon>Paenibacillaceae</taxon>
        <taxon>Paenibacillus</taxon>
    </lineage>
</organism>
<dbReference type="AlphaFoldDB" id="A0A1A5YCB0"/>
<dbReference type="EMBL" id="LYPA01000074">
    <property type="protein sequence ID" value="OBR63246.1"/>
    <property type="molecule type" value="Genomic_DNA"/>
</dbReference>
<dbReference type="STRING" id="1844972.A7K91_25180"/>
<dbReference type="OrthoDB" id="1651838at2"/>
<gene>
    <name evidence="3" type="ORF">A7K91_25180</name>
</gene>
<evidence type="ECO:0000313" key="4">
    <source>
        <dbReference type="Proteomes" id="UP000092024"/>
    </source>
</evidence>
<feature type="transmembrane region" description="Helical" evidence="2">
    <location>
        <begin position="41"/>
        <end position="60"/>
    </location>
</feature>